<reference evidence="3 4" key="1">
    <citation type="submission" date="2022-07" db="EMBL/GenBank/DDBJ databases">
        <authorList>
            <person name="Phongsopitanun W."/>
            <person name="Tanasupawat S."/>
        </authorList>
    </citation>
    <scope>NUCLEOTIDE SEQUENCE [LARGE SCALE GENOMIC DNA]</scope>
    <source>
        <strain evidence="3 4">RCU-064</strain>
    </source>
</reference>
<sequence>MKLRTMMVAVTLLATALATAACGSEQDGQGKHGKATSKQVTMDEEQATKRAEEIIQQAVADMSPKPTLKRSGPVPVGPCVADDGRGSDGRLQLSLSYDLTGVPGSAAKKLVRQARDAWVKQGYKFQDSDEDWSKPFPTVNMRTEPDDFWMDAVTGVVDRAKGEGLASIGVTSPCFAPAGDSASKADNTALHSAPAADDPGVRRALDHSSRIYDALRVRHTPRGEGDGVRTVQDADGTWLHHDWSTDPLTAEEAADAIGRAQAYLESANWTVRRVATDASVPALFALHEADKTVAQLVPSAEGMLRVAVTTPAAQTTVTDI</sequence>
<name>A0ABT1V3X5_9ACTN</name>
<evidence type="ECO:0000313" key="4">
    <source>
        <dbReference type="Proteomes" id="UP001204746"/>
    </source>
</evidence>
<accession>A0ABT1V3X5</accession>
<keyword evidence="4" id="KW-1185">Reference proteome</keyword>
<evidence type="ECO:0008006" key="5">
    <source>
        <dbReference type="Google" id="ProtNLM"/>
    </source>
</evidence>
<evidence type="ECO:0000313" key="3">
    <source>
        <dbReference type="EMBL" id="MCQ8191504.1"/>
    </source>
</evidence>
<gene>
    <name evidence="3" type="ORF">NP777_25180</name>
</gene>
<protein>
    <recommendedName>
        <fullName evidence="5">Lipoprotein</fullName>
    </recommendedName>
</protein>
<evidence type="ECO:0000256" key="2">
    <source>
        <dbReference type="SAM" id="SignalP"/>
    </source>
</evidence>
<feature type="signal peptide" evidence="2">
    <location>
        <begin position="1"/>
        <end position="20"/>
    </location>
</feature>
<feature type="region of interest" description="Disordered" evidence="1">
    <location>
        <begin position="23"/>
        <end position="45"/>
    </location>
</feature>
<dbReference type="EMBL" id="JANIAA010000018">
    <property type="protein sequence ID" value="MCQ8191504.1"/>
    <property type="molecule type" value="Genomic_DNA"/>
</dbReference>
<evidence type="ECO:0000256" key="1">
    <source>
        <dbReference type="SAM" id="MobiDB-lite"/>
    </source>
</evidence>
<organism evidence="3 4">
    <name type="scientific">Streptomyces rugosispiralis</name>
    <dbReference type="NCBI Taxonomy" id="2967341"/>
    <lineage>
        <taxon>Bacteria</taxon>
        <taxon>Bacillati</taxon>
        <taxon>Actinomycetota</taxon>
        <taxon>Actinomycetes</taxon>
        <taxon>Kitasatosporales</taxon>
        <taxon>Streptomycetaceae</taxon>
        <taxon>Streptomyces</taxon>
    </lineage>
</organism>
<feature type="chain" id="PRO_5046349519" description="Lipoprotein" evidence="2">
    <location>
        <begin position="21"/>
        <end position="320"/>
    </location>
</feature>
<dbReference type="RefSeq" id="WP_256652463.1">
    <property type="nucleotide sequence ID" value="NZ_JANIAA010000018.1"/>
</dbReference>
<proteinExistence type="predicted"/>
<comment type="caution">
    <text evidence="3">The sequence shown here is derived from an EMBL/GenBank/DDBJ whole genome shotgun (WGS) entry which is preliminary data.</text>
</comment>
<keyword evidence="2" id="KW-0732">Signal</keyword>
<feature type="region of interest" description="Disordered" evidence="1">
    <location>
        <begin position="180"/>
        <end position="201"/>
    </location>
</feature>
<dbReference type="Proteomes" id="UP001204746">
    <property type="component" value="Unassembled WGS sequence"/>
</dbReference>
<dbReference type="PROSITE" id="PS51257">
    <property type="entry name" value="PROKAR_LIPOPROTEIN"/>
    <property type="match status" value="1"/>
</dbReference>